<name>A0A2N3G657_9ACTN</name>
<dbReference type="SUPFAM" id="SSF109604">
    <property type="entry name" value="HD-domain/PDEase-like"/>
    <property type="match status" value="1"/>
</dbReference>
<dbReference type="InterPro" id="IPR003607">
    <property type="entry name" value="HD/PDEase_dom"/>
</dbReference>
<dbReference type="PANTHER" id="PTHR43155:SF2">
    <property type="entry name" value="CYCLIC DI-GMP PHOSPHODIESTERASE PA4108"/>
    <property type="match status" value="1"/>
</dbReference>
<evidence type="ECO:0000313" key="2">
    <source>
        <dbReference type="EMBL" id="PKQ28205.1"/>
    </source>
</evidence>
<dbReference type="SMART" id="SM00065">
    <property type="entry name" value="GAF"/>
    <property type="match status" value="2"/>
</dbReference>
<dbReference type="SUPFAM" id="SSF55781">
    <property type="entry name" value="GAF domain-like"/>
    <property type="match status" value="2"/>
</dbReference>
<dbReference type="Pfam" id="PF01590">
    <property type="entry name" value="GAF"/>
    <property type="match status" value="2"/>
</dbReference>
<dbReference type="Gene3D" id="3.30.450.40">
    <property type="match status" value="2"/>
</dbReference>
<dbReference type="PROSITE" id="PS51832">
    <property type="entry name" value="HD_GYP"/>
    <property type="match status" value="1"/>
</dbReference>
<evidence type="ECO:0000313" key="3">
    <source>
        <dbReference type="Proteomes" id="UP000233654"/>
    </source>
</evidence>
<reference evidence="2 3" key="1">
    <citation type="journal article" date="2017" name="ISME J.">
        <title>Potential for microbial H2 and metal transformations associated with novel bacteria and archaea in deep terrestrial subsurface sediments.</title>
        <authorList>
            <person name="Hernsdorf A.W."/>
            <person name="Amano Y."/>
            <person name="Miyakawa K."/>
            <person name="Ise K."/>
            <person name="Suzuki Y."/>
            <person name="Anantharaman K."/>
            <person name="Probst A."/>
            <person name="Burstein D."/>
            <person name="Thomas B.C."/>
            <person name="Banfield J.F."/>
        </authorList>
    </citation>
    <scope>NUCLEOTIDE SEQUENCE [LARGE SCALE GENOMIC DNA]</scope>
    <source>
        <strain evidence="2">HGW-Actinobacteria-3</strain>
    </source>
</reference>
<dbReference type="InterPro" id="IPR003018">
    <property type="entry name" value="GAF"/>
</dbReference>
<protein>
    <recommendedName>
        <fullName evidence="1">HD-GYP domain-containing protein</fullName>
    </recommendedName>
</protein>
<gene>
    <name evidence="2" type="ORF">CVT63_03930</name>
</gene>
<dbReference type="AlphaFoldDB" id="A0A2N3G657"/>
<organism evidence="2 3">
    <name type="scientific">Candidatus Anoxymicrobium japonicum</name>
    <dbReference type="NCBI Taxonomy" id="2013648"/>
    <lineage>
        <taxon>Bacteria</taxon>
        <taxon>Bacillati</taxon>
        <taxon>Actinomycetota</taxon>
        <taxon>Candidatus Geothermincolia</taxon>
        <taxon>Candidatus Geothermincolales</taxon>
        <taxon>Candidatus Anoxymicrobiaceae</taxon>
        <taxon>Candidatus Anoxymicrobium</taxon>
    </lineage>
</organism>
<dbReference type="Gene3D" id="1.10.3210.10">
    <property type="entry name" value="Hypothetical protein af1432"/>
    <property type="match status" value="1"/>
</dbReference>
<accession>A0A2N3G657</accession>
<comment type="caution">
    <text evidence="2">The sequence shown here is derived from an EMBL/GenBank/DDBJ whole genome shotgun (WGS) entry which is preliminary data.</text>
</comment>
<dbReference type="PANTHER" id="PTHR43155">
    <property type="entry name" value="CYCLIC DI-GMP PHOSPHODIESTERASE PA4108-RELATED"/>
    <property type="match status" value="1"/>
</dbReference>
<dbReference type="Pfam" id="PF13487">
    <property type="entry name" value="HD_5"/>
    <property type="match status" value="1"/>
</dbReference>
<dbReference type="EMBL" id="PHEX01000027">
    <property type="protein sequence ID" value="PKQ28205.1"/>
    <property type="molecule type" value="Genomic_DNA"/>
</dbReference>
<dbReference type="SMART" id="SM00471">
    <property type="entry name" value="HDc"/>
    <property type="match status" value="1"/>
</dbReference>
<dbReference type="InterPro" id="IPR029016">
    <property type="entry name" value="GAF-like_dom_sf"/>
</dbReference>
<proteinExistence type="predicted"/>
<dbReference type="CDD" id="cd00077">
    <property type="entry name" value="HDc"/>
    <property type="match status" value="1"/>
</dbReference>
<dbReference type="Proteomes" id="UP000233654">
    <property type="component" value="Unassembled WGS sequence"/>
</dbReference>
<dbReference type="InterPro" id="IPR037522">
    <property type="entry name" value="HD_GYP_dom"/>
</dbReference>
<evidence type="ECO:0000259" key="1">
    <source>
        <dbReference type="PROSITE" id="PS51832"/>
    </source>
</evidence>
<sequence>MRFYARWFMSLELSDYVEGKKLALEILGKRLADVLARIPESDTPPSSFYAFIKQTRRKFFTGYLELLKGAIAGGDTVDFLANETFQSYSYARNGYALKDVLCVLEVVRTALLEVIRDMVVNGEASSSAAFECVLVLDEALGKAENTRAQSFVQARDEVIKFFHAYQEDIDRFPSNLAATFDLPTLVLSSIKKCIELIDAGRCAFITRDLLTNDLHIEASNFEHEKIFGDAAFKLDEVIVEQFDHDTRPILVEGYPRNMPVMSSIMKKLKTKAVLITPLVVRGRNTGMMLIDNVERPQMFTPDAMNLAIRFANKVAAAMENARLHGSEQQKLKETIALLEVSRLMTSTLDIDVLLSRLVQITADVCEVGKCTVYIYVVESGRFYPTATFGVFPDSDWEMIPGHDVQSVDLADEDVEALFNHHVAISDPRLSPLIPNERVDDTCTKSVLLVPVFTRENFLGMMVLFSSRAPDVFESDDMNIMTGIAGQAAVALENASLYKDLELNYFSTVKALARAIEVKDPYTYGHSERVTDYAMSIAQKLLLSEVDCRNLKYAAALHDIGKIGIARDVLNKRGKLSEEEYKHVKTHPELGDSIIEPVSFLQAPRQIIMHHHERFDGTGYPNGLKGEDIPLGARILCVADSFEAMTSDRPYREALPVCEAVKELEVNAGAQFDPAIVGSGTVYLSVYRCAVDAAGSGTVYRCAVDVARPLMWIGAEEGGVA</sequence>
<feature type="domain" description="HD-GYP" evidence="1">
    <location>
        <begin position="500"/>
        <end position="695"/>
    </location>
</feature>